<keyword evidence="1" id="KW-1133">Transmembrane helix</keyword>
<dbReference type="EMBL" id="LR798223">
    <property type="protein sequence ID" value="CAB5195044.1"/>
    <property type="molecule type" value="Genomic_DNA"/>
</dbReference>
<feature type="transmembrane region" description="Helical" evidence="1">
    <location>
        <begin position="6"/>
        <end position="23"/>
    </location>
</feature>
<protein>
    <submittedName>
        <fullName evidence="2">Uncharacterized protein</fullName>
    </submittedName>
</protein>
<reference evidence="2" key="1">
    <citation type="submission" date="2020-05" db="EMBL/GenBank/DDBJ databases">
        <authorList>
            <person name="Chiriac C."/>
            <person name="Salcher M."/>
            <person name="Ghai R."/>
            <person name="Kavagutti S V."/>
        </authorList>
    </citation>
    <scope>NUCLEOTIDE SEQUENCE</scope>
</reference>
<organism evidence="2">
    <name type="scientific">uncultured Caudovirales phage</name>
    <dbReference type="NCBI Taxonomy" id="2100421"/>
    <lineage>
        <taxon>Viruses</taxon>
        <taxon>Duplodnaviria</taxon>
        <taxon>Heunggongvirae</taxon>
        <taxon>Uroviricota</taxon>
        <taxon>Caudoviricetes</taxon>
        <taxon>Peduoviridae</taxon>
        <taxon>Maltschvirus</taxon>
        <taxon>Maltschvirus maltsch</taxon>
    </lineage>
</organism>
<gene>
    <name evidence="2" type="ORF">UFOVP177_54</name>
</gene>
<keyword evidence="1" id="KW-0472">Membrane</keyword>
<keyword evidence="1" id="KW-0812">Transmembrane</keyword>
<name>A0A6J7WBX8_9CAUD</name>
<proteinExistence type="predicted"/>
<accession>A0A6J7WBX8</accession>
<evidence type="ECO:0000313" key="2">
    <source>
        <dbReference type="EMBL" id="CAB5195044.1"/>
    </source>
</evidence>
<sequence length="64" mass="7334">MRVITYVIAFLGAIWLFSSLTTIKTQEAYRKGYRDGFNALAVDNQCAAWLMNSNIKEAKERICK</sequence>
<evidence type="ECO:0000256" key="1">
    <source>
        <dbReference type="SAM" id="Phobius"/>
    </source>
</evidence>